<organism evidence="2 3">
    <name type="scientific">Ignisphaera aggregans</name>
    <dbReference type="NCBI Taxonomy" id="334771"/>
    <lineage>
        <taxon>Archaea</taxon>
        <taxon>Thermoproteota</taxon>
        <taxon>Thermoprotei</taxon>
        <taxon>Desulfurococcales</taxon>
        <taxon>Desulfurococcaceae</taxon>
        <taxon>Ignisphaera</taxon>
    </lineage>
</organism>
<reference evidence="2" key="1">
    <citation type="journal article" date="2020" name="ISME J.">
        <title>Gammaproteobacteria mediating utilization of methyl-, sulfur- and petroleum organic compounds in deep ocean hydrothermal plumes.</title>
        <authorList>
            <person name="Zhou Z."/>
            <person name="Liu Y."/>
            <person name="Pan J."/>
            <person name="Cron B.R."/>
            <person name="Toner B.M."/>
            <person name="Anantharaman K."/>
            <person name="Breier J.A."/>
            <person name="Dick G.J."/>
            <person name="Li M."/>
        </authorList>
    </citation>
    <scope>NUCLEOTIDE SEQUENCE</scope>
    <source>
        <strain evidence="2">SZUA-1435</strain>
    </source>
</reference>
<dbReference type="AlphaFoldDB" id="A0A832Z0J0"/>
<dbReference type="EMBL" id="DQTV01000070">
    <property type="protein sequence ID" value="HIP57166.1"/>
    <property type="molecule type" value="Genomic_DNA"/>
</dbReference>
<dbReference type="InterPro" id="IPR036868">
    <property type="entry name" value="TusA-like_sf"/>
</dbReference>
<evidence type="ECO:0000259" key="1">
    <source>
        <dbReference type="Pfam" id="PF01206"/>
    </source>
</evidence>
<evidence type="ECO:0000313" key="2">
    <source>
        <dbReference type="EMBL" id="HIP57166.1"/>
    </source>
</evidence>
<feature type="domain" description="UPF0033" evidence="1">
    <location>
        <begin position="62"/>
        <end position="112"/>
    </location>
</feature>
<protein>
    <recommendedName>
        <fullName evidence="1">UPF0033 domain-containing protein</fullName>
    </recommendedName>
</protein>
<dbReference type="CDD" id="cd00291">
    <property type="entry name" value="SirA_YedF_YeeD"/>
    <property type="match status" value="1"/>
</dbReference>
<dbReference type="SUPFAM" id="SSF64307">
    <property type="entry name" value="SirA-like"/>
    <property type="match status" value="1"/>
</dbReference>
<accession>A0A832Z0J0</accession>
<proteinExistence type="predicted"/>
<comment type="caution">
    <text evidence="2">The sequence shown here is derived from an EMBL/GenBank/DDBJ whole genome shotgun (WGS) entry which is preliminary data.</text>
</comment>
<dbReference type="Gene3D" id="3.30.110.40">
    <property type="entry name" value="TusA-like domain"/>
    <property type="match status" value="1"/>
</dbReference>
<sequence length="144" mass="15878">MGYVADEPTLHPTTTTLTLQSYLSIACKQYPPNHLDTYHKLCCTQLFTPLETVFYGVQRVRVLDLRGEECPIPITKAVRTFAGMGVGEEITILLTSRSCAEAIKNLFESVPSMVRIEMSVEGNVIKLVLKKLGSEGPKPSDVSC</sequence>
<dbReference type="Proteomes" id="UP000605805">
    <property type="component" value="Unassembled WGS sequence"/>
</dbReference>
<name>A0A832Z0J0_9CREN</name>
<dbReference type="InterPro" id="IPR001455">
    <property type="entry name" value="TusA-like"/>
</dbReference>
<dbReference type="Pfam" id="PF01206">
    <property type="entry name" value="TusA"/>
    <property type="match status" value="1"/>
</dbReference>
<evidence type="ECO:0000313" key="3">
    <source>
        <dbReference type="Proteomes" id="UP000605805"/>
    </source>
</evidence>
<gene>
    <name evidence="2" type="ORF">EYH02_03740</name>
</gene>